<dbReference type="GO" id="GO:0002161">
    <property type="term" value="F:aminoacyl-tRNA deacylase activity"/>
    <property type="evidence" value="ECO:0007669"/>
    <property type="project" value="TreeGrafter"/>
</dbReference>
<dbReference type="PRINTS" id="PR00980">
    <property type="entry name" value="TRNASYNTHALA"/>
</dbReference>
<evidence type="ECO:0000256" key="6">
    <source>
        <dbReference type="ARBA" id="ARBA00022723"/>
    </source>
</evidence>
<evidence type="ECO:0000313" key="16">
    <source>
        <dbReference type="EMBL" id="CAL5140814.1"/>
    </source>
</evidence>
<feature type="compositionally biased region" description="Polar residues" evidence="14">
    <location>
        <begin position="632"/>
        <end position="648"/>
    </location>
</feature>
<keyword evidence="9" id="KW-0067">ATP-binding</keyword>
<evidence type="ECO:0000259" key="15">
    <source>
        <dbReference type="PROSITE" id="PS50860"/>
    </source>
</evidence>
<reference evidence="16" key="1">
    <citation type="submission" date="2024-06" db="EMBL/GenBank/DDBJ databases">
        <authorList>
            <person name="Liu X."/>
            <person name="Lenzi L."/>
            <person name="Haldenby T S."/>
            <person name="Uol C."/>
        </authorList>
    </citation>
    <scope>NUCLEOTIDE SEQUENCE</scope>
</reference>
<organism evidence="16 17">
    <name type="scientific">Calicophoron daubneyi</name>
    <name type="common">Rumen fluke</name>
    <name type="synonym">Paramphistomum daubneyi</name>
    <dbReference type="NCBI Taxonomy" id="300641"/>
    <lineage>
        <taxon>Eukaryota</taxon>
        <taxon>Metazoa</taxon>
        <taxon>Spiralia</taxon>
        <taxon>Lophotrochozoa</taxon>
        <taxon>Platyhelminthes</taxon>
        <taxon>Trematoda</taxon>
        <taxon>Digenea</taxon>
        <taxon>Plagiorchiida</taxon>
        <taxon>Pronocephalata</taxon>
        <taxon>Paramphistomoidea</taxon>
        <taxon>Paramphistomidae</taxon>
        <taxon>Calicophoron</taxon>
    </lineage>
</organism>
<dbReference type="FunFam" id="3.30.930.10:FF:000011">
    <property type="entry name" value="Alanine--tRNA ligase, cytoplasmic"/>
    <property type="match status" value="1"/>
</dbReference>
<gene>
    <name evidence="16" type="ORF">CDAUBV1_LOCUS16105</name>
</gene>
<evidence type="ECO:0000256" key="9">
    <source>
        <dbReference type="ARBA" id="ARBA00022840"/>
    </source>
</evidence>
<evidence type="ECO:0000256" key="13">
    <source>
        <dbReference type="ARBA" id="ARBA00048300"/>
    </source>
</evidence>
<dbReference type="InterPro" id="IPR018162">
    <property type="entry name" value="Ala-tRNA-ligase_IIc_anticod-bd"/>
</dbReference>
<dbReference type="PROSITE" id="PS50860">
    <property type="entry name" value="AA_TRNA_LIGASE_II_ALA"/>
    <property type="match status" value="1"/>
</dbReference>
<dbReference type="InterPro" id="IPR050058">
    <property type="entry name" value="Ala-tRNA_ligase"/>
</dbReference>
<keyword evidence="4" id="KW-0820">tRNA-binding</keyword>
<evidence type="ECO:0000256" key="4">
    <source>
        <dbReference type="ARBA" id="ARBA00022555"/>
    </source>
</evidence>
<dbReference type="SUPFAM" id="SSF55186">
    <property type="entry name" value="ThrRS/AlaRS common domain"/>
    <property type="match status" value="1"/>
</dbReference>
<keyword evidence="11" id="KW-0648">Protein biosynthesis</keyword>
<dbReference type="PANTHER" id="PTHR11777">
    <property type="entry name" value="ALANYL-TRNA SYNTHETASE"/>
    <property type="match status" value="1"/>
</dbReference>
<evidence type="ECO:0000256" key="8">
    <source>
        <dbReference type="ARBA" id="ARBA00022833"/>
    </source>
</evidence>
<keyword evidence="12" id="KW-0030">Aminoacyl-tRNA synthetase</keyword>
<keyword evidence="8" id="KW-0862">Zinc</keyword>
<evidence type="ECO:0000313" key="17">
    <source>
        <dbReference type="Proteomes" id="UP001497525"/>
    </source>
</evidence>
<keyword evidence="10" id="KW-0694">RNA-binding</keyword>
<dbReference type="PANTHER" id="PTHR11777:SF9">
    <property type="entry name" value="ALANINE--TRNA LIGASE, CYTOPLASMIC"/>
    <property type="match status" value="1"/>
</dbReference>
<dbReference type="CDD" id="cd00673">
    <property type="entry name" value="AlaRS_core"/>
    <property type="match status" value="1"/>
</dbReference>
<dbReference type="EC" id="6.1.1.7" evidence="2"/>
<dbReference type="InterPro" id="IPR012947">
    <property type="entry name" value="tRNA_SAD"/>
</dbReference>
<feature type="region of interest" description="Disordered" evidence="14">
    <location>
        <begin position="627"/>
        <end position="660"/>
    </location>
</feature>
<dbReference type="Proteomes" id="UP001497525">
    <property type="component" value="Unassembled WGS sequence"/>
</dbReference>
<accession>A0AAV2TZH5</accession>
<comment type="catalytic activity">
    <reaction evidence="13">
        <text>tRNA(Ala) + L-alanine + ATP = L-alanyl-tRNA(Ala) + AMP + diphosphate</text>
        <dbReference type="Rhea" id="RHEA:12540"/>
        <dbReference type="Rhea" id="RHEA-COMP:9657"/>
        <dbReference type="Rhea" id="RHEA-COMP:9923"/>
        <dbReference type="ChEBI" id="CHEBI:30616"/>
        <dbReference type="ChEBI" id="CHEBI:33019"/>
        <dbReference type="ChEBI" id="CHEBI:57972"/>
        <dbReference type="ChEBI" id="CHEBI:78442"/>
        <dbReference type="ChEBI" id="CHEBI:78497"/>
        <dbReference type="ChEBI" id="CHEBI:456215"/>
        <dbReference type="EC" id="6.1.1.7"/>
    </reaction>
</comment>
<evidence type="ECO:0000256" key="1">
    <source>
        <dbReference type="ARBA" id="ARBA00008429"/>
    </source>
</evidence>
<evidence type="ECO:0000256" key="2">
    <source>
        <dbReference type="ARBA" id="ARBA00013168"/>
    </source>
</evidence>
<dbReference type="GO" id="GO:0005739">
    <property type="term" value="C:mitochondrion"/>
    <property type="evidence" value="ECO:0007669"/>
    <property type="project" value="TreeGrafter"/>
</dbReference>
<evidence type="ECO:0000256" key="5">
    <source>
        <dbReference type="ARBA" id="ARBA00022598"/>
    </source>
</evidence>
<dbReference type="GO" id="GO:0046872">
    <property type="term" value="F:metal ion binding"/>
    <property type="evidence" value="ECO:0007669"/>
    <property type="project" value="UniProtKB-KW"/>
</dbReference>
<feature type="domain" description="Alanyl-transfer RNA synthetases family profile" evidence="15">
    <location>
        <begin position="83"/>
        <end position="1007"/>
    </location>
</feature>
<dbReference type="Pfam" id="PF07973">
    <property type="entry name" value="tRNA_SAD"/>
    <property type="match status" value="1"/>
</dbReference>
<dbReference type="Gene3D" id="3.30.980.10">
    <property type="entry name" value="Threonyl-trna Synthetase, Chain A, domain 2"/>
    <property type="match status" value="1"/>
</dbReference>
<evidence type="ECO:0000256" key="3">
    <source>
        <dbReference type="ARBA" id="ARBA00017959"/>
    </source>
</evidence>
<sequence length="1232" mass="136889">MIRILRQRSSFSSVSSCGTSPFQRTARLLCHLFPGRPGNLIRCFATVPSSGPDVTVTGQCTADTDDTIVRHVPLDPSIRLAHSSTDELREEFLRFFYSNHHKVVAPSSVFPKREEGSYFVNAGMNQFKPLFLGLTDANFSEFSQLRRATDSQPCIRVGGRHDDLNDVGYDRQHHTMFEMLGSWSFGDYYKAEACRLMWNFATKVLGLPANALYVTYFGGCPRSELPPDDETRNIWLDLGVMDQKLMPFGIESNFWRADQSSGAGLCGPSTELHVDFQALSGRKGLRCARCLINSSSPQVIELWNTVFITHRVKSTKNEALRLNSLEPLPRRFVDTGMGLERLACVMQGVTSTYDTDVYVPLLDFVREQATTSTWTPLQYGGLFLPVCQRPLSVPGDQPSEENGSSDRGTFYSILRKLLRTGRAARPPCPRRLCAEQIGDRGQLPYGGVASGDEDIVEYWHRDTAYRIMVDHGRALAHILADGLLPGRQGLALKIRQLIHRAARVGLLTGLERPDTETSQLASLVSEVARRENLASDSSSPCVQGPSARQPSCLSYEEMRSLIIQEVQMFLPRFEAMEQAFSRCVEETPETTHLSADQVQGLISGRYGAPVSWDMLCAQSRWAGLCVPDPPDTKQTQRGTPSSFSSAKYSPQGPPQRQVGRNPVTLSRLLHDASIPFTDDSGKYTCSHDSNSSETDHKQYAIPVCQTELVGLLIPDESGDSFVLADGKSTNIARHNDFLGLVFERTNFFAPEGGQDGDKGTIRFGLKIKPTTLYVEEVQEIADYLSPTKRWIVHWCPVPEQVDNQTLSTSVRNNSRFELIVDQKRRFQLMSHHTGQHILTWALDMYCRSLRSDQNPTSTPVQHHGGTIHPDRFTLSVALVDYAAKAMNENFIGFIKSVESLCRRAIREQFTVSSETVNLDAALKSSAIRRYPWVTYPDRVRVVSIGADRPALDGADKPEWSAELCGGTHVNNAGDLTDLVITSVRSRRQAVKQFTGITGEIAKESHQYSEGVLSECLARESRAVKCPERVQDLQKWIESVLAGAHPDSSTAPPLSLVARESLEACELRIGRGELFTKQALNNVRATVASLQNIVFDSSEASNVAYVPFDHIETIASALLETNFTKPFVAYSGTTAVLYFPHQTITALNSTALNIAHLLADEISKDVDGNCVVKARPLRSPCIDKSNRFQFAVLQLIPSEEGIKVGWDAYHTLVKDHVNQVMKQNSRECSDATT</sequence>
<dbReference type="FunFam" id="3.30.980.10:FF:000004">
    <property type="entry name" value="Alanine--tRNA ligase, cytoplasmic"/>
    <property type="match status" value="1"/>
</dbReference>
<dbReference type="InterPro" id="IPR009000">
    <property type="entry name" value="Transl_B-barrel_sf"/>
</dbReference>
<keyword evidence="6" id="KW-0479">Metal-binding</keyword>
<name>A0AAV2TZH5_CALDB</name>
<dbReference type="SUPFAM" id="SSF50447">
    <property type="entry name" value="Translation proteins"/>
    <property type="match status" value="1"/>
</dbReference>
<dbReference type="InterPro" id="IPR018163">
    <property type="entry name" value="Thr/Ala-tRNA-synth_IIc_edit"/>
</dbReference>
<comment type="caution">
    <text evidence="16">The sequence shown here is derived from an EMBL/GenBank/DDBJ whole genome shotgun (WGS) entry which is preliminary data.</text>
</comment>
<dbReference type="GO" id="GO:0005524">
    <property type="term" value="F:ATP binding"/>
    <property type="evidence" value="ECO:0007669"/>
    <property type="project" value="UniProtKB-KW"/>
</dbReference>
<comment type="similarity">
    <text evidence="1">Belongs to the class-II aminoacyl-tRNA synthetase family. Alax-L subfamily.</text>
</comment>
<evidence type="ECO:0000256" key="10">
    <source>
        <dbReference type="ARBA" id="ARBA00022884"/>
    </source>
</evidence>
<evidence type="ECO:0000256" key="12">
    <source>
        <dbReference type="ARBA" id="ARBA00023146"/>
    </source>
</evidence>
<proteinExistence type="inferred from homology"/>
<evidence type="ECO:0000256" key="14">
    <source>
        <dbReference type="SAM" id="MobiDB-lite"/>
    </source>
</evidence>
<dbReference type="InterPro" id="IPR045864">
    <property type="entry name" value="aa-tRNA-synth_II/BPL/LPL"/>
</dbReference>
<keyword evidence="7" id="KW-0547">Nucleotide-binding</keyword>
<dbReference type="EMBL" id="CAXLJL010000789">
    <property type="protein sequence ID" value="CAL5140814.1"/>
    <property type="molecule type" value="Genomic_DNA"/>
</dbReference>
<dbReference type="GO" id="GO:0004813">
    <property type="term" value="F:alanine-tRNA ligase activity"/>
    <property type="evidence" value="ECO:0007669"/>
    <property type="project" value="UniProtKB-EC"/>
</dbReference>
<evidence type="ECO:0000256" key="7">
    <source>
        <dbReference type="ARBA" id="ARBA00022741"/>
    </source>
</evidence>
<dbReference type="SUPFAM" id="SSF55681">
    <property type="entry name" value="Class II aaRS and biotin synthetases"/>
    <property type="match status" value="1"/>
</dbReference>
<keyword evidence="5" id="KW-0436">Ligase</keyword>
<dbReference type="SUPFAM" id="SSF101353">
    <property type="entry name" value="Putative anticodon-binding domain of alanyl-tRNA synthetase (AlaRS)"/>
    <property type="match status" value="1"/>
</dbReference>
<dbReference type="GO" id="GO:0006419">
    <property type="term" value="P:alanyl-tRNA aminoacylation"/>
    <property type="evidence" value="ECO:0007669"/>
    <property type="project" value="InterPro"/>
</dbReference>
<dbReference type="InterPro" id="IPR018164">
    <property type="entry name" value="Ala-tRNA-synth_IIc_N"/>
</dbReference>
<dbReference type="GO" id="GO:0000049">
    <property type="term" value="F:tRNA binding"/>
    <property type="evidence" value="ECO:0007669"/>
    <property type="project" value="UniProtKB-KW"/>
</dbReference>
<protein>
    <recommendedName>
        <fullName evidence="3">Alanine--tRNA ligase</fullName>
        <ecNumber evidence="2">6.1.1.7</ecNumber>
    </recommendedName>
</protein>
<dbReference type="SMART" id="SM00863">
    <property type="entry name" value="tRNA_SAD"/>
    <property type="match status" value="1"/>
</dbReference>
<dbReference type="Pfam" id="PF01411">
    <property type="entry name" value="tRNA-synt_2c"/>
    <property type="match status" value="1"/>
</dbReference>
<dbReference type="InterPro" id="IPR002318">
    <property type="entry name" value="Ala-tRNA-lgiase_IIc"/>
</dbReference>
<evidence type="ECO:0000256" key="11">
    <source>
        <dbReference type="ARBA" id="ARBA00022917"/>
    </source>
</evidence>
<dbReference type="Gene3D" id="2.40.30.130">
    <property type="match status" value="1"/>
</dbReference>
<dbReference type="InterPro" id="IPR018165">
    <property type="entry name" value="Ala-tRNA-synth_IIc_core"/>
</dbReference>
<dbReference type="Gene3D" id="3.30.930.10">
    <property type="entry name" value="Bira Bifunctional Protein, Domain 2"/>
    <property type="match status" value="1"/>
</dbReference>
<dbReference type="AlphaFoldDB" id="A0AAV2TZH5"/>